<dbReference type="SUPFAM" id="SSF55781">
    <property type="entry name" value="GAF domain-like"/>
    <property type="match status" value="1"/>
</dbReference>
<feature type="domain" description="GAF" evidence="1">
    <location>
        <begin position="176"/>
        <end position="347"/>
    </location>
</feature>
<evidence type="ECO:0000313" key="2">
    <source>
        <dbReference type="EMBL" id="SMF50447.1"/>
    </source>
</evidence>
<reference evidence="2 3" key="1">
    <citation type="submission" date="2017-04" db="EMBL/GenBank/DDBJ databases">
        <authorList>
            <person name="Afonso C.L."/>
            <person name="Miller P.J."/>
            <person name="Scott M.A."/>
            <person name="Spackman E."/>
            <person name="Goraichik I."/>
            <person name="Dimitrov K.M."/>
            <person name="Suarez D.L."/>
            <person name="Swayne D.E."/>
        </authorList>
    </citation>
    <scope>NUCLEOTIDE SEQUENCE [LARGE SCALE GENOMIC DNA]</scope>
    <source>
        <strain evidence="2 3">A2P</strain>
    </source>
</reference>
<evidence type="ECO:0000313" key="3">
    <source>
        <dbReference type="Proteomes" id="UP000192936"/>
    </source>
</evidence>
<dbReference type="Gene3D" id="3.30.450.40">
    <property type="match status" value="1"/>
</dbReference>
<organism evidence="2 3">
    <name type="scientific">Azospirillum oryzae</name>
    <dbReference type="NCBI Taxonomy" id="286727"/>
    <lineage>
        <taxon>Bacteria</taxon>
        <taxon>Pseudomonadati</taxon>
        <taxon>Pseudomonadota</taxon>
        <taxon>Alphaproteobacteria</taxon>
        <taxon>Rhodospirillales</taxon>
        <taxon>Azospirillaceae</taxon>
        <taxon>Azospirillum</taxon>
    </lineage>
</organism>
<dbReference type="Pfam" id="PF13185">
    <property type="entry name" value="GAF_2"/>
    <property type="match status" value="1"/>
</dbReference>
<dbReference type="Proteomes" id="UP000192936">
    <property type="component" value="Unassembled WGS sequence"/>
</dbReference>
<dbReference type="InterPro" id="IPR011576">
    <property type="entry name" value="Pyridox_Oxase_N"/>
</dbReference>
<dbReference type="Pfam" id="PF01243">
    <property type="entry name" value="PNPOx_N"/>
    <property type="match status" value="1"/>
</dbReference>
<gene>
    <name evidence="2" type="ORF">SAMN02982917_2591</name>
</gene>
<dbReference type="EMBL" id="FXAK01000005">
    <property type="protein sequence ID" value="SMF50447.1"/>
    <property type="molecule type" value="Genomic_DNA"/>
</dbReference>
<dbReference type="OrthoDB" id="329702at2"/>
<accession>A0A1X7FE00</accession>
<dbReference type="Gene3D" id="2.30.110.10">
    <property type="entry name" value="Electron Transport, Fmn-binding Protein, Chain A"/>
    <property type="match status" value="1"/>
</dbReference>
<dbReference type="STRING" id="286727.SAMN02982917_2591"/>
<dbReference type="PANTHER" id="PTHR40660:SF1">
    <property type="entry name" value="5'-PHOSPHATE OXIDASE PUTATIVE DOMAIN-CONTAINING PROTEIN-RELATED"/>
    <property type="match status" value="1"/>
</dbReference>
<dbReference type="InterPro" id="IPR012349">
    <property type="entry name" value="Split_barrel_FMN-bd"/>
</dbReference>
<dbReference type="InterPro" id="IPR003018">
    <property type="entry name" value="GAF"/>
</dbReference>
<dbReference type="SUPFAM" id="SSF50475">
    <property type="entry name" value="FMN-binding split barrel"/>
    <property type="match status" value="1"/>
</dbReference>
<dbReference type="PANTHER" id="PTHR40660">
    <property type="entry name" value="5'-PHOSPHATE OXIDASE PUTATIVE DOMAIN-CONTAINING PROTEIN-RELATED"/>
    <property type="match status" value="1"/>
</dbReference>
<name>A0A1X7FE00_9PROT</name>
<dbReference type="RefSeq" id="WP_085085876.1">
    <property type="nucleotide sequence ID" value="NZ_FXAK01000005.1"/>
</dbReference>
<protein>
    <submittedName>
        <fullName evidence="2">Pyridoxamine 5'-phosphate oxidase</fullName>
    </submittedName>
</protein>
<dbReference type="SMART" id="SM00065">
    <property type="entry name" value="GAF"/>
    <property type="match status" value="1"/>
</dbReference>
<evidence type="ECO:0000259" key="1">
    <source>
        <dbReference type="SMART" id="SM00065"/>
    </source>
</evidence>
<dbReference type="InterPro" id="IPR029016">
    <property type="entry name" value="GAF-like_dom_sf"/>
</dbReference>
<sequence>MSGPLPRPLPRPLPHDALTLDAIRTCLEGVIPGTIATADAVGTPNVSQLSQVHYVDPGHIALSYQFFNKTRANILANPDAQLEVIDPATGAQYRLRLAYLRTETEGPLFESMKAKLSGIASHVGMAEVFRLRGADLFRVVAIEAVPGGAPLPAPVRPRSLLSAVRRACEGLRGAADLSDLLDRAVAALRDLFGVEHALILLPDAASGRLFTVAALGYEASGRGSGIGWEVAPGDGVIGVAARERVPIRITHMTTDVAYSMAMREGTAAGIAHEIPFPGLDRPHSQLAVPILASSGACGDLAGVLFVESAQEMRFTYDDEDALATLAAQLGALMRGLPPAHGAEAEEMPAPAVAPPAVGTPITVRHYAGDDSVFLDHDYLIKGVAGAILWKLVRDHTALGRTDFTNRELRLAPDIPLPDFAENLEARLILLQRRLADRCGCLRIEKTGRGRFRLLVEKPLRLEEMQ</sequence>
<dbReference type="AlphaFoldDB" id="A0A1X7FE00"/>
<proteinExistence type="predicted"/>